<dbReference type="Pfam" id="PF00884">
    <property type="entry name" value="Sulfatase"/>
    <property type="match status" value="1"/>
</dbReference>
<dbReference type="PANTHER" id="PTHR42693:SF53">
    <property type="entry name" value="ENDO-4-O-SULFATASE"/>
    <property type="match status" value="1"/>
</dbReference>
<name>A0A5J5ID74_9BACT</name>
<dbReference type="GO" id="GO:0016740">
    <property type="term" value="F:transferase activity"/>
    <property type="evidence" value="ECO:0007669"/>
    <property type="project" value="UniProtKB-KW"/>
</dbReference>
<evidence type="ECO:0000256" key="4">
    <source>
        <dbReference type="ARBA" id="ARBA00022837"/>
    </source>
</evidence>
<dbReference type="GO" id="GO:0046872">
    <property type="term" value="F:metal ion binding"/>
    <property type="evidence" value="ECO:0007669"/>
    <property type="project" value="UniProtKB-KW"/>
</dbReference>
<dbReference type="InterPro" id="IPR050738">
    <property type="entry name" value="Sulfatase"/>
</dbReference>
<dbReference type="InterPro" id="IPR000917">
    <property type="entry name" value="Sulfatase_N"/>
</dbReference>
<feature type="domain" description="Sulfatase N-terminal" evidence="6">
    <location>
        <begin position="34"/>
        <end position="127"/>
    </location>
</feature>
<dbReference type="PROSITE" id="PS51257">
    <property type="entry name" value="PROKAR_LIPOPROTEIN"/>
    <property type="match status" value="1"/>
</dbReference>
<dbReference type="InterPro" id="IPR017850">
    <property type="entry name" value="Alkaline_phosphatase_core_sf"/>
</dbReference>
<feature type="signal peptide" evidence="5">
    <location>
        <begin position="1"/>
        <end position="19"/>
    </location>
</feature>
<proteinExistence type="inferred from homology"/>
<comment type="caution">
    <text evidence="7">The sequence shown here is derived from an EMBL/GenBank/DDBJ whole genome shotgun (WGS) entry which is preliminary data.</text>
</comment>
<dbReference type="AlphaFoldDB" id="A0A5J5ID74"/>
<accession>A0A5J5ID74</accession>
<evidence type="ECO:0000259" key="6">
    <source>
        <dbReference type="Pfam" id="PF00884"/>
    </source>
</evidence>
<dbReference type="GO" id="GO:0004065">
    <property type="term" value="F:arylsulfatase activity"/>
    <property type="evidence" value="ECO:0007669"/>
    <property type="project" value="TreeGrafter"/>
</dbReference>
<keyword evidence="3 7" id="KW-0378">Hydrolase</keyword>
<dbReference type="EMBL" id="VYQF01000009">
    <property type="protein sequence ID" value="KAA9036097.1"/>
    <property type="molecule type" value="Genomic_DNA"/>
</dbReference>
<keyword evidence="5" id="KW-0732">Signal</keyword>
<sequence length="131" mass="14242">MKKQIIILFAVLCAGIACGQIKLDAQKPAENKRPNVILILTDDQGDGDMGCHGSPYVKTPAIDSLYKQSVHFTDFHVDPMCSPTRAALLTGCYSPRAGVWNTIGGRSLLKEGMPTIADLFKENGYENQTLS</sequence>
<dbReference type="SUPFAM" id="SSF53649">
    <property type="entry name" value="Alkaline phosphatase-like"/>
    <property type="match status" value="1"/>
</dbReference>
<evidence type="ECO:0000313" key="8">
    <source>
        <dbReference type="Proteomes" id="UP000326903"/>
    </source>
</evidence>
<evidence type="ECO:0000256" key="3">
    <source>
        <dbReference type="ARBA" id="ARBA00022801"/>
    </source>
</evidence>
<keyword evidence="4" id="KW-0106">Calcium</keyword>
<evidence type="ECO:0000256" key="1">
    <source>
        <dbReference type="ARBA" id="ARBA00008779"/>
    </source>
</evidence>
<keyword evidence="8" id="KW-1185">Reference proteome</keyword>
<feature type="chain" id="PRO_5023816287" evidence="5">
    <location>
        <begin position="20"/>
        <end position="131"/>
    </location>
</feature>
<comment type="similarity">
    <text evidence="1">Belongs to the sulfatase family.</text>
</comment>
<dbReference type="RefSeq" id="WP_150416564.1">
    <property type="nucleotide sequence ID" value="NZ_VYQF01000009.1"/>
</dbReference>
<keyword evidence="7" id="KW-0808">Transferase</keyword>
<dbReference type="Proteomes" id="UP000326903">
    <property type="component" value="Unassembled WGS sequence"/>
</dbReference>
<gene>
    <name evidence="7" type="ORF">FW778_19595</name>
</gene>
<organism evidence="7 8">
    <name type="scientific">Ginsengibacter hankyongi</name>
    <dbReference type="NCBI Taxonomy" id="2607284"/>
    <lineage>
        <taxon>Bacteria</taxon>
        <taxon>Pseudomonadati</taxon>
        <taxon>Bacteroidota</taxon>
        <taxon>Chitinophagia</taxon>
        <taxon>Chitinophagales</taxon>
        <taxon>Chitinophagaceae</taxon>
        <taxon>Ginsengibacter</taxon>
    </lineage>
</organism>
<dbReference type="PANTHER" id="PTHR42693">
    <property type="entry name" value="ARYLSULFATASE FAMILY MEMBER"/>
    <property type="match status" value="1"/>
</dbReference>
<protein>
    <submittedName>
        <fullName evidence="7">Sulfatase-like hydrolase/transferase</fullName>
    </submittedName>
</protein>
<evidence type="ECO:0000256" key="2">
    <source>
        <dbReference type="ARBA" id="ARBA00022723"/>
    </source>
</evidence>
<evidence type="ECO:0000313" key="7">
    <source>
        <dbReference type="EMBL" id="KAA9036097.1"/>
    </source>
</evidence>
<dbReference type="PROSITE" id="PS00523">
    <property type="entry name" value="SULFATASE_1"/>
    <property type="match status" value="1"/>
</dbReference>
<dbReference type="Gene3D" id="3.40.720.10">
    <property type="entry name" value="Alkaline Phosphatase, subunit A"/>
    <property type="match status" value="1"/>
</dbReference>
<evidence type="ECO:0000256" key="5">
    <source>
        <dbReference type="SAM" id="SignalP"/>
    </source>
</evidence>
<reference evidence="7 8" key="1">
    <citation type="submission" date="2019-09" db="EMBL/GenBank/DDBJ databases">
        <title>Draft genome sequence of Ginsengibacter sp. BR5-29.</title>
        <authorList>
            <person name="Im W.-T."/>
        </authorList>
    </citation>
    <scope>NUCLEOTIDE SEQUENCE [LARGE SCALE GENOMIC DNA]</scope>
    <source>
        <strain evidence="7 8">BR5-29</strain>
    </source>
</reference>
<dbReference type="InterPro" id="IPR024607">
    <property type="entry name" value="Sulfatase_CS"/>
</dbReference>
<keyword evidence="2" id="KW-0479">Metal-binding</keyword>